<reference evidence="1" key="1">
    <citation type="journal article" date="2018" name="Genome Biol.">
        <title>SKESA: strategic k-mer extension for scrupulous assemblies.</title>
        <authorList>
            <person name="Souvorov A."/>
            <person name="Agarwala R."/>
            <person name="Lipman D.J."/>
        </authorList>
    </citation>
    <scope>NUCLEOTIDE SEQUENCE</scope>
    <source>
        <strain evidence="1">HN1000</strain>
    </source>
</reference>
<dbReference type="Proteomes" id="UP000878956">
    <property type="component" value="Unassembled WGS sequence"/>
</dbReference>
<accession>A0AAN6A7Z0</accession>
<protein>
    <submittedName>
        <fullName evidence="1">Uncharacterized protein</fullName>
    </submittedName>
</protein>
<reference evidence="1" key="2">
    <citation type="submission" date="2021-06" db="EMBL/GenBank/DDBJ databases">
        <authorList>
            <consortium name="NCBI Pathogen Detection Project"/>
        </authorList>
    </citation>
    <scope>NUCLEOTIDE SEQUENCE</scope>
    <source>
        <strain evidence="1">HN1000</strain>
    </source>
</reference>
<dbReference type="RefSeq" id="WP_009899538.1">
    <property type="nucleotide sequence ID" value="NZ_CP037850.1"/>
</dbReference>
<gene>
    <name evidence="1" type="ORF">KRM00_003900</name>
</gene>
<comment type="caution">
    <text evidence="1">The sequence shown here is derived from an EMBL/GenBank/DDBJ whole genome shotgun (WGS) entry which is preliminary data.</text>
</comment>
<proteinExistence type="predicted"/>
<evidence type="ECO:0000313" key="1">
    <source>
        <dbReference type="EMBL" id="HBH1544351.1"/>
    </source>
</evidence>
<sequence length="142" mass="17149">MLKELNEILKNSILKKFLIEILKNYKIMVITKGENGYKYTLYSYTELEGIYIEIREGISFEYFEYLSKNEPTECLNYLIYSNNMYYNNANFNTLYNLIKKFNLKDISDFYKVFNSYKEDESEALKDYMLYNSSINTYLLNKI</sequence>
<name>A0AAN6A7Z0_CLODI</name>
<evidence type="ECO:0000313" key="2">
    <source>
        <dbReference type="Proteomes" id="UP000878956"/>
    </source>
</evidence>
<organism evidence="1 2">
    <name type="scientific">Clostridioides difficile</name>
    <name type="common">Peptoclostridium difficile</name>
    <dbReference type="NCBI Taxonomy" id="1496"/>
    <lineage>
        <taxon>Bacteria</taxon>
        <taxon>Bacillati</taxon>
        <taxon>Bacillota</taxon>
        <taxon>Clostridia</taxon>
        <taxon>Peptostreptococcales</taxon>
        <taxon>Peptostreptococcaceae</taxon>
        <taxon>Clostridioides</taxon>
    </lineage>
</organism>
<dbReference type="AlphaFoldDB" id="A0AAN6A7Z0"/>
<dbReference type="EMBL" id="DAEPXK010000075">
    <property type="protein sequence ID" value="HBH1544351.1"/>
    <property type="molecule type" value="Genomic_DNA"/>
</dbReference>